<evidence type="ECO:0000313" key="9">
    <source>
        <dbReference type="Proteomes" id="UP000199548"/>
    </source>
</evidence>
<dbReference type="GO" id="GO:0015627">
    <property type="term" value="C:type II protein secretion system complex"/>
    <property type="evidence" value="ECO:0007669"/>
    <property type="project" value="TreeGrafter"/>
</dbReference>
<organism evidence="8 9">
    <name type="scientific">Paraburkholderia megapolitana</name>
    <dbReference type="NCBI Taxonomy" id="420953"/>
    <lineage>
        <taxon>Bacteria</taxon>
        <taxon>Pseudomonadati</taxon>
        <taxon>Pseudomonadota</taxon>
        <taxon>Betaproteobacteria</taxon>
        <taxon>Burkholderiales</taxon>
        <taxon>Burkholderiaceae</taxon>
        <taxon>Paraburkholderia</taxon>
    </lineage>
</organism>
<keyword evidence="3" id="KW-0472">Membrane</keyword>
<dbReference type="PANTHER" id="PTHR30332:SF5">
    <property type="entry name" value="SPI-1 TYPE 3 SECRETION SYSTEM SECRETIN"/>
    <property type="match status" value="1"/>
</dbReference>
<comment type="subcellular location">
    <subcellularLocation>
        <location evidence="1 3 4">Cell outer membrane</location>
    </subcellularLocation>
</comment>
<dbReference type="InterPro" id="IPR038591">
    <property type="entry name" value="NolW-like_sf"/>
</dbReference>
<dbReference type="Proteomes" id="UP000199548">
    <property type="component" value="Unassembled WGS sequence"/>
</dbReference>
<feature type="region of interest" description="Disordered" evidence="5">
    <location>
        <begin position="217"/>
        <end position="306"/>
    </location>
</feature>
<evidence type="ECO:0000256" key="1">
    <source>
        <dbReference type="ARBA" id="ARBA00004442"/>
    </source>
</evidence>
<keyword evidence="3 4" id="KW-0813">Transport</keyword>
<feature type="signal peptide" evidence="3">
    <location>
        <begin position="1"/>
        <end position="30"/>
    </location>
</feature>
<dbReference type="PANTHER" id="PTHR30332">
    <property type="entry name" value="PROBABLE GENERAL SECRETION PATHWAY PROTEIN D"/>
    <property type="match status" value="1"/>
</dbReference>
<feature type="domain" description="NolW-like" evidence="7">
    <location>
        <begin position="183"/>
        <end position="346"/>
    </location>
</feature>
<evidence type="ECO:0000256" key="4">
    <source>
        <dbReference type="RuleBase" id="RU004004"/>
    </source>
</evidence>
<dbReference type="EMBL" id="FOQU01000001">
    <property type="protein sequence ID" value="SFH90555.1"/>
    <property type="molecule type" value="Genomic_DNA"/>
</dbReference>
<dbReference type="InterPro" id="IPR003522">
    <property type="entry name" value="T3SS_OM_pore_YscC"/>
</dbReference>
<feature type="chain" id="PRO_5026402781" description="Type 3 secretion system secretin" evidence="3">
    <location>
        <begin position="31"/>
        <end position="595"/>
    </location>
</feature>
<feature type="domain" description="NolW-like" evidence="7">
    <location>
        <begin position="116"/>
        <end position="174"/>
    </location>
</feature>
<comment type="function">
    <text evidence="3">Component of the type III secretion system (T3SS), also called injectisome, which is used to inject bacterial effector proteins into eukaryotic host cells. Forms a ring-shaped multimeric structure with an apparent central pore in the outer membrane.</text>
</comment>
<accession>A0A1I3DV28</accession>
<dbReference type="InterPro" id="IPR050810">
    <property type="entry name" value="Bact_Secretion_Sys_Channel"/>
</dbReference>
<keyword evidence="3" id="KW-0811">Translocation</keyword>
<reference evidence="8 9" key="1">
    <citation type="submission" date="2016-10" db="EMBL/GenBank/DDBJ databases">
        <authorList>
            <person name="de Groot N.N."/>
        </authorList>
    </citation>
    <scope>NUCLEOTIDE SEQUENCE [LARGE SCALE GENOMIC DNA]</scope>
    <source>
        <strain evidence="8 9">LMG 23650</strain>
    </source>
</reference>
<feature type="compositionally biased region" description="Basic and acidic residues" evidence="5">
    <location>
        <begin position="221"/>
        <end position="233"/>
    </location>
</feature>
<dbReference type="Pfam" id="PF00263">
    <property type="entry name" value="Secretin"/>
    <property type="match status" value="1"/>
</dbReference>
<evidence type="ECO:0000259" key="7">
    <source>
        <dbReference type="Pfam" id="PF03958"/>
    </source>
</evidence>
<dbReference type="HAMAP" id="MF_02219">
    <property type="entry name" value="Type_III_secretin"/>
    <property type="match status" value="1"/>
</dbReference>
<dbReference type="GO" id="GO:0030254">
    <property type="term" value="P:protein secretion by the type III secretion system"/>
    <property type="evidence" value="ECO:0007669"/>
    <property type="project" value="UniProtKB-UniRule"/>
</dbReference>
<dbReference type="InterPro" id="IPR005644">
    <property type="entry name" value="NolW-like"/>
</dbReference>
<dbReference type="GO" id="GO:0030257">
    <property type="term" value="C:type III protein secretion system complex"/>
    <property type="evidence" value="ECO:0007669"/>
    <property type="project" value="UniProtKB-UniRule"/>
</dbReference>
<dbReference type="AlphaFoldDB" id="A0A1I3DV28"/>
<dbReference type="InterPro" id="IPR004846">
    <property type="entry name" value="T2SS/T3SS_dom"/>
</dbReference>
<evidence type="ECO:0000259" key="6">
    <source>
        <dbReference type="Pfam" id="PF00263"/>
    </source>
</evidence>
<dbReference type="Pfam" id="PF03958">
    <property type="entry name" value="Secretin_N"/>
    <property type="match status" value="2"/>
</dbReference>
<dbReference type="Gene3D" id="3.30.1370.120">
    <property type="match status" value="2"/>
</dbReference>
<dbReference type="NCBIfam" id="TIGR02516">
    <property type="entry name" value="type_III_yscC"/>
    <property type="match status" value="1"/>
</dbReference>
<proteinExistence type="inferred from homology"/>
<evidence type="ECO:0000313" key="8">
    <source>
        <dbReference type="EMBL" id="SFH90555.1"/>
    </source>
</evidence>
<evidence type="ECO:0000256" key="3">
    <source>
        <dbReference type="HAMAP-Rule" id="MF_02219"/>
    </source>
</evidence>
<keyword evidence="2 3" id="KW-0732">Signal</keyword>
<dbReference type="Gene3D" id="3.55.50.30">
    <property type="match status" value="1"/>
</dbReference>
<evidence type="ECO:0000256" key="2">
    <source>
        <dbReference type="ARBA" id="ARBA00022729"/>
    </source>
</evidence>
<keyword evidence="3" id="KW-0653">Protein transport</keyword>
<dbReference type="PRINTS" id="PR01337">
    <property type="entry name" value="TYPE3OMGPROT"/>
</dbReference>
<gene>
    <name evidence="3" type="primary">sctC</name>
    <name evidence="8" type="ORF">SAMN05192543_101539</name>
</gene>
<keyword evidence="3" id="KW-0998">Cell outer membrane</keyword>
<protein>
    <recommendedName>
        <fullName evidence="3">Type 3 secretion system secretin</fullName>
        <shortName evidence="3">T3SS secretin</shortName>
    </recommendedName>
</protein>
<comment type="similarity">
    <text evidence="3">Belongs to the bacterial secretin family. T3SS SctC subfamily.</text>
</comment>
<dbReference type="GO" id="GO:0009279">
    <property type="term" value="C:cell outer membrane"/>
    <property type="evidence" value="ECO:0007669"/>
    <property type="project" value="UniProtKB-SubCell"/>
</dbReference>
<evidence type="ECO:0000256" key="5">
    <source>
        <dbReference type="SAM" id="MobiDB-lite"/>
    </source>
</evidence>
<feature type="domain" description="Type II/III secretion system secretin-like" evidence="6">
    <location>
        <begin position="436"/>
        <end position="593"/>
    </location>
</feature>
<dbReference type="STRING" id="420953.SAMN05192543_101539"/>
<sequence precursor="true">MAMMKWSRTLNTAAMCAALALATIAPTVHAAPLRLRSSVVDYAADGKDIKDVLRDFGASQGIATNIAPGVTGTVSGKFHLSPRKFLDTLAASFGFAWYFDGQVLDVVASSDLQSSLIKLDNASTQSLRETLDKMQVSDDRFPINYDSTQGTAIVSGPPRYVQLVTQIAARVDANASRRSGTMVRVFPLYHGWAQDRTVMIEGDKVKLEGVATVLNNLYHPDSGKDKDKGKSGEGRSSGQSSGVTRNEPVTDVNGQTYNGPYIPPPLPSGGASKGMLSGLTGEPSPQLQAVIGSSPPPLPSEVASPGSDGSLPVIVADQRTNSVVIRDTGDHMAQYDTLIQRLDIKPQLIEIEAHIIEIDDNALSELGVDWTAHNSHIDIQTGSGANTQNSYNGNLTQSFGNTTLQGNVTALASPAGLSMAAVLGDAGRYLMARVSALQQTNLAKIDASPKVVTLNNIEAVMDNKTKFFVQVSGYTSGDLYSISTGVSLRVLPMVVEEDGQTRIKLDVAIEDGELTGVNVGTLPVIQTSNITTQAFINEGQALLIAGYHKNEDTFGRSGVPLLSKIPLLGALFRTDNTNKQHMEQLFLLSPRVITP</sequence>
<comment type="subunit">
    <text evidence="3">The core secretion machinery of the T3SS is composed of approximately 20 different proteins, including cytoplasmic components, a base, an export apparatus and a needle. This subunit is part of the base, which anchors the injectisome in the bacterial cell envelope. Forms a stable homooligomeric complex.</text>
</comment>
<keyword evidence="9" id="KW-1185">Reference proteome</keyword>
<name>A0A1I3DV28_9BURK</name>